<dbReference type="KEGG" id="dcr:108226580"/>
<keyword evidence="5" id="KW-1185">Reference proteome</keyword>
<dbReference type="EMBL" id="CP093348">
    <property type="protein sequence ID" value="WOH05005.1"/>
    <property type="molecule type" value="Genomic_DNA"/>
</dbReference>
<dbReference type="Gramene" id="KZM90845">
    <property type="protein sequence ID" value="KZM90845"/>
    <property type="gene ID" value="DCAR_021790"/>
</dbReference>
<reference evidence="4" key="2">
    <citation type="submission" date="2022-03" db="EMBL/GenBank/DDBJ databases">
        <title>Draft title - Genomic analysis of global carrot germplasm unveils the trajectory of domestication and the origin of high carotenoid orange carrot.</title>
        <authorList>
            <person name="Iorizzo M."/>
            <person name="Ellison S."/>
            <person name="Senalik D."/>
            <person name="Macko-Podgorni A."/>
            <person name="Grzebelus D."/>
            <person name="Bostan H."/>
            <person name="Rolling W."/>
            <person name="Curaba J."/>
            <person name="Simon P."/>
        </authorList>
    </citation>
    <scope>NUCLEOTIDE SEQUENCE</scope>
    <source>
        <tissue evidence="4">Leaf</tissue>
    </source>
</reference>
<dbReference type="OMA" id="SHQYISE"/>
<dbReference type="GO" id="GO:0034605">
    <property type="term" value="P:cellular response to heat"/>
    <property type="evidence" value="ECO:0007669"/>
    <property type="project" value="TreeGrafter"/>
</dbReference>
<dbReference type="FunFam" id="3.40.50.300:FF:000025">
    <property type="entry name" value="ATP-dependent Clp protease subunit"/>
    <property type="match status" value="1"/>
</dbReference>
<dbReference type="GO" id="GO:0005737">
    <property type="term" value="C:cytoplasm"/>
    <property type="evidence" value="ECO:0007669"/>
    <property type="project" value="TreeGrafter"/>
</dbReference>
<evidence type="ECO:0000256" key="3">
    <source>
        <dbReference type="ARBA" id="ARBA00023186"/>
    </source>
</evidence>
<dbReference type="Pfam" id="PF00004">
    <property type="entry name" value="AAA"/>
    <property type="match status" value="1"/>
</dbReference>
<dbReference type="PANTHER" id="PTHR11638:SF189">
    <property type="entry name" value="CLP R DOMAIN-CONTAINING PROTEIN"/>
    <property type="match status" value="1"/>
</dbReference>
<dbReference type="AlphaFoldDB" id="A0A164VTP5"/>
<dbReference type="PROSITE" id="PS00870">
    <property type="entry name" value="CLPAB_1"/>
    <property type="match status" value="1"/>
</dbReference>
<dbReference type="Gene3D" id="1.10.8.60">
    <property type="match status" value="1"/>
</dbReference>
<dbReference type="GO" id="GO:0016887">
    <property type="term" value="F:ATP hydrolysis activity"/>
    <property type="evidence" value="ECO:0007669"/>
    <property type="project" value="InterPro"/>
</dbReference>
<gene>
    <name evidence="4" type="ORF">DCAR_0624417</name>
</gene>
<dbReference type="InterPro" id="IPR050130">
    <property type="entry name" value="ClpA_ClpB"/>
</dbReference>
<dbReference type="InterPro" id="IPR018368">
    <property type="entry name" value="ClpA/B_CS1"/>
</dbReference>
<organism evidence="4 5">
    <name type="scientific">Daucus carota subsp. sativus</name>
    <name type="common">Carrot</name>
    <dbReference type="NCBI Taxonomy" id="79200"/>
    <lineage>
        <taxon>Eukaryota</taxon>
        <taxon>Viridiplantae</taxon>
        <taxon>Streptophyta</taxon>
        <taxon>Embryophyta</taxon>
        <taxon>Tracheophyta</taxon>
        <taxon>Spermatophyta</taxon>
        <taxon>Magnoliopsida</taxon>
        <taxon>eudicotyledons</taxon>
        <taxon>Gunneridae</taxon>
        <taxon>Pentapetalae</taxon>
        <taxon>asterids</taxon>
        <taxon>campanulids</taxon>
        <taxon>Apiales</taxon>
        <taxon>Apiaceae</taxon>
        <taxon>Apioideae</taxon>
        <taxon>Scandiceae</taxon>
        <taxon>Daucinae</taxon>
        <taxon>Daucus</taxon>
        <taxon>Daucus sect. Daucus</taxon>
    </lineage>
</organism>
<dbReference type="Pfam" id="PF10431">
    <property type="entry name" value="ClpB_D2-small"/>
    <property type="match status" value="1"/>
</dbReference>
<dbReference type="InterPro" id="IPR041546">
    <property type="entry name" value="ClpA/ClpB_AAA_lid"/>
</dbReference>
<keyword evidence="3" id="KW-0143">Chaperone</keyword>
<dbReference type="Pfam" id="PF07724">
    <property type="entry name" value="AAA_2"/>
    <property type="match status" value="1"/>
</dbReference>
<dbReference type="InterPro" id="IPR003959">
    <property type="entry name" value="ATPase_AAA_core"/>
</dbReference>
<name>A0A164VTP5_DAUCS</name>
<dbReference type="SMART" id="SM00382">
    <property type="entry name" value="AAA"/>
    <property type="match status" value="2"/>
</dbReference>
<evidence type="ECO:0000256" key="1">
    <source>
        <dbReference type="ARBA" id="ARBA00022741"/>
    </source>
</evidence>
<accession>A0A164VTP5</accession>
<sequence>MEKLDQQDISKLEALIKYGTDITQLAKQNKLDPVIGRGEEIERVTQILCKRRKNNVCLTGDPGVGKTVIVEGLASRIITGSIPLKLQDAKVFSVDMARLIAGASNRGEFEERLTKVVDEVKLSEGKIVLFVDELHTVVGAGSSGPLDASNILKPALARGELKCIGATTMEEYRKYIEKDGALKRRFQVVDVPEPSVKDTILILKGLVKKYEDFHNVNYTEKAIRFAASSAKLYISDRFLPDKAIDLIDEAGARVNLQQKQAKYEKPTVVTRRDTKFGSGINLQKREAESNGDMLVTEKDIALVLSSWTGIPVGKISEEEAFKLLNMEKTLQTKMIGQKEAVVCVSRAIRRAKVGIRDPNRPIASFLFTGPTGVGKTELAKLVAQEYFGTKDAIVRVDMSEYMEKHEASKLFGSPPGYVGHDEGGHLTEAVRRRPHSLVLFDEIEKAHRDVFNTLLQILDDGRLTDGKGRVVDFKNTIIILTSNIGGHLTGNFEQVKQQVSELLKANFRPEFLNRLDDVIVFKHLKKKHLRRIVEVMLKEFIQRVKEKKEIVITITDQVREKVVEEGYSPSYGARPLRRAITRLLEDNLCDKILSGDLKEGDSVTVDINLEGEVAFKDGAIFWEC</sequence>
<dbReference type="PANTHER" id="PTHR11638">
    <property type="entry name" value="ATP-DEPENDENT CLP PROTEASE"/>
    <property type="match status" value="1"/>
</dbReference>
<dbReference type="PRINTS" id="PR00300">
    <property type="entry name" value="CLPPROTEASEA"/>
</dbReference>
<dbReference type="InterPro" id="IPR001270">
    <property type="entry name" value="ClpA/B"/>
</dbReference>
<keyword evidence="2" id="KW-0067">ATP-binding</keyword>
<evidence type="ECO:0000256" key="2">
    <source>
        <dbReference type="ARBA" id="ARBA00022840"/>
    </source>
</evidence>
<dbReference type="CDD" id="cd00009">
    <property type="entry name" value="AAA"/>
    <property type="match status" value="1"/>
</dbReference>
<evidence type="ECO:0000313" key="4">
    <source>
        <dbReference type="EMBL" id="WOH05005.1"/>
    </source>
</evidence>
<keyword evidence="1" id="KW-0547">Nucleotide-binding</keyword>
<dbReference type="GO" id="GO:0005524">
    <property type="term" value="F:ATP binding"/>
    <property type="evidence" value="ECO:0007669"/>
    <property type="project" value="UniProtKB-KW"/>
</dbReference>
<evidence type="ECO:0000313" key="5">
    <source>
        <dbReference type="Proteomes" id="UP000077755"/>
    </source>
</evidence>
<proteinExistence type="predicted"/>
<dbReference type="Gene3D" id="3.40.50.300">
    <property type="entry name" value="P-loop containing nucleotide triphosphate hydrolases"/>
    <property type="match status" value="3"/>
</dbReference>
<dbReference type="CDD" id="cd19499">
    <property type="entry name" value="RecA-like_ClpB_Hsp104-like"/>
    <property type="match status" value="1"/>
</dbReference>
<dbReference type="InterPro" id="IPR027417">
    <property type="entry name" value="P-loop_NTPase"/>
</dbReference>
<dbReference type="FunFam" id="3.40.50.300:FF:000010">
    <property type="entry name" value="Chaperone clpB 1, putative"/>
    <property type="match status" value="1"/>
</dbReference>
<dbReference type="Proteomes" id="UP000077755">
    <property type="component" value="Chromosome 6"/>
</dbReference>
<dbReference type="Pfam" id="PF17871">
    <property type="entry name" value="AAA_lid_9"/>
    <property type="match status" value="1"/>
</dbReference>
<reference evidence="4" key="1">
    <citation type="journal article" date="2016" name="Nat. Genet.">
        <title>A high-quality carrot genome assembly provides new insights into carotenoid accumulation and asterid genome evolution.</title>
        <authorList>
            <person name="Iorizzo M."/>
            <person name="Ellison S."/>
            <person name="Senalik D."/>
            <person name="Zeng P."/>
            <person name="Satapoomin P."/>
            <person name="Huang J."/>
            <person name="Bowman M."/>
            <person name="Iovene M."/>
            <person name="Sanseverino W."/>
            <person name="Cavagnaro P."/>
            <person name="Yildiz M."/>
            <person name="Macko-Podgorni A."/>
            <person name="Moranska E."/>
            <person name="Grzebelus E."/>
            <person name="Grzebelus D."/>
            <person name="Ashrafi H."/>
            <person name="Zheng Z."/>
            <person name="Cheng S."/>
            <person name="Spooner D."/>
            <person name="Van Deynze A."/>
            <person name="Simon P."/>
        </authorList>
    </citation>
    <scope>NUCLEOTIDE SEQUENCE</scope>
    <source>
        <tissue evidence="4">Leaf</tissue>
    </source>
</reference>
<protein>
    <submittedName>
        <fullName evidence="4">Uncharacterized protein</fullName>
    </submittedName>
</protein>
<dbReference type="SUPFAM" id="SSF52540">
    <property type="entry name" value="P-loop containing nucleoside triphosphate hydrolases"/>
    <property type="match status" value="2"/>
</dbReference>
<dbReference type="InterPro" id="IPR019489">
    <property type="entry name" value="Clp_ATPase_C"/>
</dbReference>
<dbReference type="InterPro" id="IPR003593">
    <property type="entry name" value="AAA+_ATPase"/>
</dbReference>
<dbReference type="OrthoDB" id="47330at2759"/>
<dbReference type="SMART" id="SM01086">
    <property type="entry name" value="ClpB_D2-small"/>
    <property type="match status" value="1"/>
</dbReference>